<evidence type="ECO:0000259" key="3">
    <source>
        <dbReference type="PROSITE" id="PS50943"/>
    </source>
</evidence>
<accession>A0ABN7Y340</accession>
<reference evidence="4 5" key="1">
    <citation type="submission" date="2021-08" db="EMBL/GenBank/DDBJ databases">
        <authorList>
            <person name="Peeters C."/>
        </authorList>
    </citation>
    <scope>NUCLEOTIDE SEQUENCE [LARGE SCALE GENOMIC DNA]</scope>
    <source>
        <strain evidence="4 5">LMG 32289</strain>
    </source>
</reference>
<sequence length="212" mass="22641">MHYTERKVAAQPPLSSKTPSVASHAADGPPAVGTALQTLRQSQQLSLDELSRRAGVSKSMLSQIERNLANPTVAVLWRLANALGVSLTDFLENGGAERPVPSITVVQQHAIPALKSPDTRCELRILGPIELAGRFEWYELTIQPGGVLASDPHEAGTQEHLSVLSGAMTVRAGDDEKKLRHGETARYGADLPHAISNPGKTPATAMLVVMHP</sequence>
<evidence type="ECO:0000256" key="2">
    <source>
        <dbReference type="SAM" id="MobiDB-lite"/>
    </source>
</evidence>
<evidence type="ECO:0000313" key="5">
    <source>
        <dbReference type="Proteomes" id="UP000706525"/>
    </source>
</evidence>
<proteinExistence type="predicted"/>
<dbReference type="Gene3D" id="2.60.120.10">
    <property type="entry name" value="Jelly Rolls"/>
    <property type="match status" value="1"/>
</dbReference>
<evidence type="ECO:0000256" key="1">
    <source>
        <dbReference type="ARBA" id="ARBA00023125"/>
    </source>
</evidence>
<keyword evidence="5" id="KW-1185">Reference proteome</keyword>
<dbReference type="EMBL" id="CAJZAG010000002">
    <property type="protein sequence ID" value="CAG9167749.1"/>
    <property type="molecule type" value="Genomic_DNA"/>
</dbReference>
<dbReference type="CDD" id="cd00093">
    <property type="entry name" value="HTH_XRE"/>
    <property type="match status" value="1"/>
</dbReference>
<dbReference type="SMART" id="SM00530">
    <property type="entry name" value="HTH_XRE"/>
    <property type="match status" value="1"/>
</dbReference>
<dbReference type="Pfam" id="PF07883">
    <property type="entry name" value="Cupin_2"/>
    <property type="match status" value="1"/>
</dbReference>
<dbReference type="InterPro" id="IPR010982">
    <property type="entry name" value="Lambda_DNA-bd_dom_sf"/>
</dbReference>
<dbReference type="Gene3D" id="1.10.260.40">
    <property type="entry name" value="lambda repressor-like DNA-binding domains"/>
    <property type="match status" value="1"/>
</dbReference>
<dbReference type="CDD" id="cd02209">
    <property type="entry name" value="cupin_XRE_C"/>
    <property type="match status" value="1"/>
</dbReference>
<organism evidence="4 5">
    <name type="scientific">Cupriavidus pampae</name>
    <dbReference type="NCBI Taxonomy" id="659251"/>
    <lineage>
        <taxon>Bacteria</taxon>
        <taxon>Pseudomonadati</taxon>
        <taxon>Pseudomonadota</taxon>
        <taxon>Betaproteobacteria</taxon>
        <taxon>Burkholderiales</taxon>
        <taxon>Burkholderiaceae</taxon>
        <taxon>Cupriavidus</taxon>
    </lineage>
</organism>
<dbReference type="InterPro" id="IPR001387">
    <property type="entry name" value="Cro/C1-type_HTH"/>
</dbReference>
<dbReference type="Proteomes" id="UP000706525">
    <property type="component" value="Unassembled WGS sequence"/>
</dbReference>
<dbReference type="PROSITE" id="PS50943">
    <property type="entry name" value="HTH_CROC1"/>
    <property type="match status" value="1"/>
</dbReference>
<gene>
    <name evidence="4" type="primary">sutR</name>
    <name evidence="4" type="ORF">LMG32289_01483</name>
</gene>
<feature type="domain" description="HTH cro/C1-type" evidence="3">
    <location>
        <begin position="36"/>
        <end position="90"/>
    </location>
</feature>
<feature type="region of interest" description="Disordered" evidence="2">
    <location>
        <begin position="1"/>
        <end position="32"/>
    </location>
</feature>
<dbReference type="Pfam" id="PF01381">
    <property type="entry name" value="HTH_3"/>
    <property type="match status" value="1"/>
</dbReference>
<dbReference type="InterPro" id="IPR050807">
    <property type="entry name" value="TransReg_Diox_bact_type"/>
</dbReference>
<dbReference type="InterPro" id="IPR013096">
    <property type="entry name" value="Cupin_2"/>
</dbReference>
<dbReference type="PANTHER" id="PTHR46797">
    <property type="entry name" value="HTH-TYPE TRANSCRIPTIONAL REGULATOR"/>
    <property type="match status" value="1"/>
</dbReference>
<keyword evidence="1" id="KW-0238">DNA-binding</keyword>
<evidence type="ECO:0000313" key="4">
    <source>
        <dbReference type="EMBL" id="CAG9167749.1"/>
    </source>
</evidence>
<dbReference type="InterPro" id="IPR011051">
    <property type="entry name" value="RmlC_Cupin_sf"/>
</dbReference>
<dbReference type="SUPFAM" id="SSF47413">
    <property type="entry name" value="lambda repressor-like DNA-binding domains"/>
    <property type="match status" value="1"/>
</dbReference>
<protein>
    <submittedName>
        <fullName evidence="4">HTH-type transcriptional regulator SutR</fullName>
    </submittedName>
</protein>
<dbReference type="InterPro" id="IPR014710">
    <property type="entry name" value="RmlC-like_jellyroll"/>
</dbReference>
<dbReference type="PANTHER" id="PTHR46797:SF1">
    <property type="entry name" value="METHYLPHOSPHONATE SYNTHASE"/>
    <property type="match status" value="1"/>
</dbReference>
<name>A0ABN7Y340_9BURK</name>
<dbReference type="SUPFAM" id="SSF51182">
    <property type="entry name" value="RmlC-like cupins"/>
    <property type="match status" value="1"/>
</dbReference>
<comment type="caution">
    <text evidence="4">The sequence shown here is derived from an EMBL/GenBank/DDBJ whole genome shotgun (WGS) entry which is preliminary data.</text>
</comment>